<dbReference type="PANTHER" id="PTHR16821">
    <property type="entry name" value="FRATAXIN"/>
    <property type="match status" value="1"/>
</dbReference>
<comment type="caution">
    <text evidence="13">The sequence shown here is derived from an EMBL/GenBank/DDBJ whole genome shotgun (WGS) entry which is preliminary data.</text>
</comment>
<dbReference type="Proteomes" id="UP000294003">
    <property type="component" value="Unassembled WGS sequence"/>
</dbReference>
<organism evidence="13 14">
    <name type="scientific">Monosporascus cannonballus</name>
    <dbReference type="NCBI Taxonomy" id="155416"/>
    <lineage>
        <taxon>Eukaryota</taxon>
        <taxon>Fungi</taxon>
        <taxon>Dikarya</taxon>
        <taxon>Ascomycota</taxon>
        <taxon>Pezizomycotina</taxon>
        <taxon>Sordariomycetes</taxon>
        <taxon>Xylariomycetidae</taxon>
        <taxon>Xylariales</taxon>
        <taxon>Xylariales incertae sedis</taxon>
        <taxon>Monosporascus</taxon>
    </lineage>
</organism>
<evidence type="ECO:0000256" key="3">
    <source>
        <dbReference type="ARBA" id="ARBA00013107"/>
    </source>
</evidence>
<dbReference type="Gene3D" id="3.30.920.10">
    <property type="entry name" value="Frataxin/CyaY"/>
    <property type="match status" value="1"/>
</dbReference>
<evidence type="ECO:0000313" key="14">
    <source>
        <dbReference type="Proteomes" id="UP000294003"/>
    </source>
</evidence>
<gene>
    <name evidence="13" type="ORF">DL762_006149</name>
</gene>
<evidence type="ECO:0000256" key="12">
    <source>
        <dbReference type="ARBA" id="ARBA00047990"/>
    </source>
</evidence>
<evidence type="ECO:0000313" key="13">
    <source>
        <dbReference type="EMBL" id="RYO83384.1"/>
    </source>
</evidence>
<dbReference type="InterPro" id="IPR020895">
    <property type="entry name" value="Frataxin_CS"/>
</dbReference>
<comment type="catalytic activity">
    <reaction evidence="12">
        <text>4 Fe(2+) + O2 + 4 H(+) = 4 Fe(3+) + 2 H2O</text>
        <dbReference type="Rhea" id="RHEA:11148"/>
        <dbReference type="ChEBI" id="CHEBI:15377"/>
        <dbReference type="ChEBI" id="CHEBI:15378"/>
        <dbReference type="ChEBI" id="CHEBI:15379"/>
        <dbReference type="ChEBI" id="CHEBI:29033"/>
        <dbReference type="ChEBI" id="CHEBI:29034"/>
        <dbReference type="EC" id="1.16.3.1"/>
    </reaction>
</comment>
<comment type="subcellular location">
    <subcellularLocation>
        <location evidence="1">Mitochondrion</location>
    </subcellularLocation>
</comment>
<comment type="similarity">
    <text evidence="2">Belongs to the frataxin family.</text>
</comment>
<protein>
    <recommendedName>
        <fullName evidence="3">ferroxidase</fullName>
        <ecNumber evidence="3">1.16.3.1</ecNumber>
    </recommendedName>
</protein>
<dbReference type="InterPro" id="IPR017789">
    <property type="entry name" value="Frataxin"/>
</dbReference>
<keyword evidence="5" id="KW-0813">Transport</keyword>
<keyword evidence="11" id="KW-0496">Mitochondrion</keyword>
<keyword evidence="9" id="KW-0408">Iron</keyword>
<dbReference type="PROSITE" id="PS50810">
    <property type="entry name" value="FRATAXIN_2"/>
    <property type="match status" value="1"/>
</dbReference>
<dbReference type="EC" id="1.16.3.1" evidence="3"/>
<evidence type="ECO:0000256" key="1">
    <source>
        <dbReference type="ARBA" id="ARBA00004173"/>
    </source>
</evidence>
<evidence type="ECO:0000256" key="9">
    <source>
        <dbReference type="ARBA" id="ARBA00023004"/>
    </source>
</evidence>
<dbReference type="InterPro" id="IPR002908">
    <property type="entry name" value="Frataxin/CyaY"/>
</dbReference>
<keyword evidence="7" id="KW-0809">Transit peptide</keyword>
<evidence type="ECO:0000256" key="10">
    <source>
        <dbReference type="ARBA" id="ARBA00023065"/>
    </source>
</evidence>
<dbReference type="NCBIfam" id="TIGR03421">
    <property type="entry name" value="FeS_CyaY"/>
    <property type="match status" value="1"/>
</dbReference>
<evidence type="ECO:0000256" key="2">
    <source>
        <dbReference type="ARBA" id="ARBA00008183"/>
    </source>
</evidence>
<dbReference type="SMART" id="SM01219">
    <property type="entry name" value="Frataxin_Cyay"/>
    <property type="match status" value="1"/>
</dbReference>
<evidence type="ECO:0000256" key="11">
    <source>
        <dbReference type="ARBA" id="ARBA00023128"/>
    </source>
</evidence>
<proteinExistence type="inferred from homology"/>
<keyword evidence="8" id="KW-0560">Oxidoreductase</keyword>
<dbReference type="PROSITE" id="PS01344">
    <property type="entry name" value="FRATAXIN_1"/>
    <property type="match status" value="1"/>
</dbReference>
<dbReference type="PANTHER" id="PTHR16821:SF2">
    <property type="entry name" value="FRATAXIN, MITOCHONDRIAL"/>
    <property type="match status" value="1"/>
</dbReference>
<dbReference type="Pfam" id="PF01491">
    <property type="entry name" value="Frataxin_Cyay"/>
    <property type="match status" value="1"/>
</dbReference>
<sequence>MTRSNIARLGRSASRALRADGRGGSAIVRPLVPSRTRVISHRPVASSASFSTSSLRALPLSPDVLNRVKPAVITDAQYHELSDEYLDNLLSKFETAQDERDDLDVEYSAGVMNINIGALGTYVINRQPPNKQIWLSSPISGPKRFDYVIVSDGQDQKEGTGTGGWVYLRDGTTLNEILVGETGVDPEEPPLGSVDA</sequence>
<evidence type="ECO:0000256" key="8">
    <source>
        <dbReference type="ARBA" id="ARBA00023002"/>
    </source>
</evidence>
<keyword evidence="10" id="KW-0406">Ion transport</keyword>
<keyword evidence="4" id="KW-0409">Iron storage</keyword>
<keyword evidence="6" id="KW-0410">Iron transport</keyword>
<accession>A0ABY0H3Q2</accession>
<dbReference type="EMBL" id="QJNS01000189">
    <property type="protein sequence ID" value="RYO83384.1"/>
    <property type="molecule type" value="Genomic_DNA"/>
</dbReference>
<evidence type="ECO:0000256" key="5">
    <source>
        <dbReference type="ARBA" id="ARBA00022448"/>
    </source>
</evidence>
<dbReference type="InterPro" id="IPR036524">
    <property type="entry name" value="Frataxin/CyaY_sf"/>
</dbReference>
<reference evidence="13 14" key="1">
    <citation type="submission" date="2018-06" db="EMBL/GenBank/DDBJ databases">
        <title>Complete Genomes of Monosporascus.</title>
        <authorList>
            <person name="Robinson A.J."/>
            <person name="Natvig D.O."/>
        </authorList>
    </citation>
    <scope>NUCLEOTIDE SEQUENCE [LARGE SCALE GENOMIC DNA]</scope>
    <source>
        <strain evidence="13 14">CBS 609.92</strain>
    </source>
</reference>
<evidence type="ECO:0000256" key="7">
    <source>
        <dbReference type="ARBA" id="ARBA00022946"/>
    </source>
</evidence>
<dbReference type="NCBIfam" id="TIGR03422">
    <property type="entry name" value="mito_frataxin"/>
    <property type="match status" value="1"/>
</dbReference>
<evidence type="ECO:0000256" key="4">
    <source>
        <dbReference type="ARBA" id="ARBA00022434"/>
    </source>
</evidence>
<evidence type="ECO:0000256" key="6">
    <source>
        <dbReference type="ARBA" id="ARBA00022496"/>
    </source>
</evidence>
<keyword evidence="14" id="KW-1185">Reference proteome</keyword>
<name>A0ABY0H3Q2_9PEZI</name>
<dbReference type="SUPFAM" id="SSF55387">
    <property type="entry name" value="Frataxin/Nqo15-like"/>
    <property type="match status" value="1"/>
</dbReference>